<dbReference type="HAMAP" id="MF_00061">
    <property type="entry name" value="IspE"/>
    <property type="match status" value="1"/>
</dbReference>
<dbReference type="RefSeq" id="WP_422865140.1">
    <property type="nucleotide sequence ID" value="NZ_JAMSKV010000014.1"/>
</dbReference>
<evidence type="ECO:0000256" key="3">
    <source>
        <dbReference type="ARBA" id="ARBA00017473"/>
    </source>
</evidence>
<evidence type="ECO:0000256" key="8">
    <source>
        <dbReference type="ARBA" id="ARBA00023229"/>
    </source>
</evidence>
<evidence type="ECO:0000313" key="14">
    <source>
        <dbReference type="Proteomes" id="UP001524587"/>
    </source>
</evidence>
<dbReference type="Proteomes" id="UP001524587">
    <property type="component" value="Unassembled WGS sequence"/>
</dbReference>
<dbReference type="Gene3D" id="3.30.230.10">
    <property type="match status" value="1"/>
</dbReference>
<feature type="domain" description="GHMP kinase N-terminal" evidence="11">
    <location>
        <begin position="71"/>
        <end position="144"/>
    </location>
</feature>
<dbReference type="InterPro" id="IPR036554">
    <property type="entry name" value="GHMP_kinase_C_sf"/>
</dbReference>
<feature type="binding site" evidence="10">
    <location>
        <begin position="96"/>
        <end position="106"/>
    </location>
    <ligand>
        <name>ATP</name>
        <dbReference type="ChEBI" id="CHEBI:30616"/>
    </ligand>
</feature>
<gene>
    <name evidence="10" type="primary">ispE</name>
    <name evidence="13" type="ORF">NFI95_14505</name>
</gene>
<dbReference type="Gene3D" id="3.30.70.890">
    <property type="entry name" value="GHMP kinase, C-terminal domain"/>
    <property type="match status" value="1"/>
</dbReference>
<proteinExistence type="inferred from homology"/>
<dbReference type="Pfam" id="PF00288">
    <property type="entry name" value="GHMP_kinases_N"/>
    <property type="match status" value="1"/>
</dbReference>
<keyword evidence="6 10" id="KW-0418">Kinase</keyword>
<evidence type="ECO:0000256" key="2">
    <source>
        <dbReference type="ARBA" id="ARBA00012052"/>
    </source>
</evidence>
<dbReference type="NCBIfam" id="NF011202">
    <property type="entry name" value="PRK14608.1"/>
    <property type="match status" value="1"/>
</dbReference>
<evidence type="ECO:0000259" key="11">
    <source>
        <dbReference type="Pfam" id="PF00288"/>
    </source>
</evidence>
<evidence type="ECO:0000259" key="12">
    <source>
        <dbReference type="Pfam" id="PF08544"/>
    </source>
</evidence>
<dbReference type="EMBL" id="JAMSKV010000014">
    <property type="protein sequence ID" value="MCQ8279653.1"/>
    <property type="molecule type" value="Genomic_DNA"/>
</dbReference>
<dbReference type="InterPro" id="IPR006204">
    <property type="entry name" value="GHMP_kinase_N_dom"/>
</dbReference>
<dbReference type="PANTHER" id="PTHR43527:SF2">
    <property type="entry name" value="4-DIPHOSPHOCYTIDYL-2-C-METHYL-D-ERYTHRITOL KINASE, CHLOROPLASTIC"/>
    <property type="match status" value="1"/>
</dbReference>
<protein>
    <recommendedName>
        <fullName evidence="3 10">4-diphosphocytidyl-2-C-methyl-D-erythritol kinase</fullName>
        <shortName evidence="10">CMK</shortName>
        <ecNumber evidence="2 10">2.7.1.148</ecNumber>
    </recommendedName>
    <alternativeName>
        <fullName evidence="9 10">4-(cytidine-5'-diphospho)-2-C-methyl-D-erythritol kinase</fullName>
    </alternativeName>
</protein>
<evidence type="ECO:0000256" key="7">
    <source>
        <dbReference type="ARBA" id="ARBA00022840"/>
    </source>
</evidence>
<evidence type="ECO:0000256" key="10">
    <source>
        <dbReference type="HAMAP-Rule" id="MF_00061"/>
    </source>
</evidence>
<keyword evidence="5 10" id="KW-0547">Nucleotide-binding</keyword>
<feature type="domain" description="GHMP kinase C-terminal" evidence="12">
    <location>
        <begin position="207"/>
        <end position="273"/>
    </location>
</feature>
<comment type="catalytic activity">
    <reaction evidence="10">
        <text>4-CDP-2-C-methyl-D-erythritol + ATP = 4-CDP-2-C-methyl-D-erythritol 2-phosphate + ADP + H(+)</text>
        <dbReference type="Rhea" id="RHEA:18437"/>
        <dbReference type="ChEBI" id="CHEBI:15378"/>
        <dbReference type="ChEBI" id="CHEBI:30616"/>
        <dbReference type="ChEBI" id="CHEBI:57823"/>
        <dbReference type="ChEBI" id="CHEBI:57919"/>
        <dbReference type="ChEBI" id="CHEBI:456216"/>
        <dbReference type="EC" id="2.7.1.148"/>
    </reaction>
</comment>
<name>A0ABT1WA86_9PROT</name>
<dbReference type="PIRSF" id="PIRSF010376">
    <property type="entry name" value="IspE"/>
    <property type="match status" value="1"/>
</dbReference>
<dbReference type="Pfam" id="PF08544">
    <property type="entry name" value="GHMP_kinases_C"/>
    <property type="match status" value="1"/>
</dbReference>
<evidence type="ECO:0000313" key="13">
    <source>
        <dbReference type="EMBL" id="MCQ8279653.1"/>
    </source>
</evidence>
<dbReference type="SUPFAM" id="SSF54211">
    <property type="entry name" value="Ribosomal protein S5 domain 2-like"/>
    <property type="match status" value="1"/>
</dbReference>
<comment type="caution">
    <text evidence="13">The sequence shown here is derived from an EMBL/GenBank/DDBJ whole genome shotgun (WGS) entry which is preliminary data.</text>
</comment>
<evidence type="ECO:0000256" key="5">
    <source>
        <dbReference type="ARBA" id="ARBA00022741"/>
    </source>
</evidence>
<evidence type="ECO:0000256" key="6">
    <source>
        <dbReference type="ARBA" id="ARBA00022777"/>
    </source>
</evidence>
<reference evidence="13 14" key="1">
    <citation type="submission" date="2022-06" db="EMBL/GenBank/DDBJ databases">
        <title>Endosaccharibacter gen. nov., sp. nov., endophytic bacteria isolated from sugarcane.</title>
        <authorList>
            <person name="Pitiwittayakul N."/>
            <person name="Yukphan P."/>
            <person name="Charoenyingcharoen P."/>
            <person name="Tanasupawat S."/>
        </authorList>
    </citation>
    <scope>NUCLEOTIDE SEQUENCE [LARGE SCALE GENOMIC DNA]</scope>
    <source>
        <strain evidence="13 14">KSS8</strain>
    </source>
</reference>
<keyword evidence="14" id="KW-1185">Reference proteome</keyword>
<evidence type="ECO:0000256" key="1">
    <source>
        <dbReference type="ARBA" id="ARBA00009684"/>
    </source>
</evidence>
<keyword evidence="4 10" id="KW-0808">Transferase</keyword>
<keyword evidence="7 10" id="KW-0067">ATP-binding</keyword>
<dbReference type="GO" id="GO:0050515">
    <property type="term" value="F:4-(cytidine 5'-diphospho)-2-C-methyl-D-erythritol kinase activity"/>
    <property type="evidence" value="ECO:0007669"/>
    <property type="project" value="UniProtKB-EC"/>
</dbReference>
<keyword evidence="8 10" id="KW-0414">Isoprene biosynthesis</keyword>
<dbReference type="PANTHER" id="PTHR43527">
    <property type="entry name" value="4-DIPHOSPHOCYTIDYL-2-C-METHYL-D-ERYTHRITOL KINASE, CHLOROPLASTIC"/>
    <property type="match status" value="1"/>
</dbReference>
<sequence>MTPLSERAHAKINLYLHVVGKRADGYHLLDSLAVFAGAHDRLEAAGPGPAPSLSLEGRFGAALLGEDPSGNLVTRAVRALLDQEDGPALRLIKSLPIASGIGGGSADAAAALRLLLALRPDRDPGRDRLHAIATGLGADVPVCLEQKPARMRGVGEILDPAPVLPPVFMVLVNCGRAVSTPAVFRARAAGFTPEAVLPPRWLDARAMAADLAALRNDLEEPAIALCPEIRVVLDAIAAEPGCLLARMSGSGATCFGLFATLAEAERAAGALSRPGWWVWGGPLAPGAGDPQMPVAATALNAV</sequence>
<evidence type="ECO:0000256" key="9">
    <source>
        <dbReference type="ARBA" id="ARBA00032554"/>
    </source>
</evidence>
<comment type="similarity">
    <text evidence="1 10">Belongs to the GHMP kinase family. IspE subfamily.</text>
</comment>
<comment type="pathway">
    <text evidence="10">Isoprenoid biosynthesis; isopentenyl diphosphate biosynthesis via DXP pathway; isopentenyl diphosphate from 1-deoxy-D-xylulose 5-phosphate: step 3/6.</text>
</comment>
<organism evidence="13 14">
    <name type="scientific">Endosaccharibacter trunci</name>
    <dbReference type="NCBI Taxonomy" id="2812733"/>
    <lineage>
        <taxon>Bacteria</taxon>
        <taxon>Pseudomonadati</taxon>
        <taxon>Pseudomonadota</taxon>
        <taxon>Alphaproteobacteria</taxon>
        <taxon>Acetobacterales</taxon>
        <taxon>Acetobacteraceae</taxon>
        <taxon>Endosaccharibacter</taxon>
    </lineage>
</organism>
<feature type="active site" evidence="10">
    <location>
        <position position="11"/>
    </location>
</feature>
<evidence type="ECO:0000256" key="4">
    <source>
        <dbReference type="ARBA" id="ARBA00022679"/>
    </source>
</evidence>
<dbReference type="EC" id="2.7.1.148" evidence="2 10"/>
<dbReference type="InterPro" id="IPR004424">
    <property type="entry name" value="IspE"/>
</dbReference>
<dbReference type="InterPro" id="IPR014721">
    <property type="entry name" value="Ribsml_uS5_D2-typ_fold_subgr"/>
</dbReference>
<dbReference type="InterPro" id="IPR020568">
    <property type="entry name" value="Ribosomal_Su5_D2-typ_SF"/>
</dbReference>
<accession>A0ABT1WA86</accession>
<feature type="active site" evidence="10">
    <location>
        <position position="139"/>
    </location>
</feature>
<dbReference type="InterPro" id="IPR013750">
    <property type="entry name" value="GHMP_kinase_C_dom"/>
</dbReference>
<dbReference type="SUPFAM" id="SSF55060">
    <property type="entry name" value="GHMP Kinase, C-terminal domain"/>
    <property type="match status" value="1"/>
</dbReference>
<comment type="function">
    <text evidence="10">Catalyzes the phosphorylation of the position 2 hydroxy group of 4-diphosphocytidyl-2C-methyl-D-erythritol.</text>
</comment>